<gene>
    <name evidence="2" type="ORF">H9660_01445</name>
</gene>
<keyword evidence="3" id="KW-1185">Reference proteome</keyword>
<feature type="transmembrane region" description="Helical" evidence="1">
    <location>
        <begin position="77"/>
        <end position="98"/>
    </location>
</feature>
<dbReference type="RefSeq" id="WP_191747820.1">
    <property type="nucleotide sequence ID" value="NZ_JACSQZ010000003.1"/>
</dbReference>
<dbReference type="Pfam" id="PF10086">
    <property type="entry name" value="YhfC"/>
    <property type="match status" value="1"/>
</dbReference>
<evidence type="ECO:0000313" key="2">
    <source>
        <dbReference type="EMBL" id="MBD7913805.1"/>
    </source>
</evidence>
<dbReference type="GO" id="GO:0008237">
    <property type="term" value="F:metallopeptidase activity"/>
    <property type="evidence" value="ECO:0007669"/>
    <property type="project" value="UniProtKB-KW"/>
</dbReference>
<reference evidence="2 3" key="1">
    <citation type="submission" date="2020-08" db="EMBL/GenBank/DDBJ databases">
        <title>A Genomic Blueprint of the Chicken Gut Microbiome.</title>
        <authorList>
            <person name="Gilroy R."/>
            <person name="Ravi A."/>
            <person name="Getino M."/>
            <person name="Pursley I."/>
            <person name="Horton D.L."/>
            <person name="Alikhan N.-F."/>
            <person name="Baker D."/>
            <person name="Gharbi K."/>
            <person name="Hall N."/>
            <person name="Watson M."/>
            <person name="Adriaenssens E.M."/>
            <person name="Foster-Nyarko E."/>
            <person name="Jarju S."/>
            <person name="Secka A."/>
            <person name="Antonio M."/>
            <person name="Oren A."/>
            <person name="Chaudhuri R."/>
            <person name="La Ragione R.M."/>
            <person name="Hildebrand F."/>
            <person name="Pallen M.J."/>
        </authorList>
    </citation>
    <scope>NUCLEOTIDE SEQUENCE [LARGE SCALE GENOMIC DNA]</scope>
    <source>
        <strain evidence="2 3">Sa3CUN1</strain>
    </source>
</reference>
<evidence type="ECO:0000313" key="3">
    <source>
        <dbReference type="Proteomes" id="UP000640335"/>
    </source>
</evidence>
<keyword evidence="2" id="KW-0378">Hydrolase</keyword>
<sequence>MVSNLSIFFMVISLIVNIFLPIGGIIYLKKKYKVKLKVFFIGMIVFFVAVQILEAPIHSYFLSFNKGTSNFLLNNPLAYMLYGGLMAGIFEETARLIAFKYLIKENDNLTGIAYGLGHGGIEAMLIGGIASLNSIIYAILINKGGFQTLMEGAKVSKDVIDATYNHYINSSAFYWLAPGFERITAIIVHISLSVLVLYAVKEKKYIYYFLAVIIHAAINFPAALYQAGVITNILLLELLIMGLAVILALVIFNKIVKKSYKTSNDLENYL</sequence>
<feature type="transmembrane region" description="Helical" evidence="1">
    <location>
        <begin position="233"/>
        <end position="252"/>
    </location>
</feature>
<feature type="transmembrane region" description="Helical" evidence="1">
    <location>
        <begin position="207"/>
        <end position="227"/>
    </location>
</feature>
<keyword evidence="1" id="KW-0472">Membrane</keyword>
<comment type="caution">
    <text evidence="2">The sequence shown here is derived from an EMBL/GenBank/DDBJ whole genome shotgun (WGS) entry which is preliminary data.</text>
</comment>
<dbReference type="EMBL" id="JACSQZ010000003">
    <property type="protein sequence ID" value="MBD7913805.1"/>
    <property type="molecule type" value="Genomic_DNA"/>
</dbReference>
<keyword evidence="1" id="KW-1133">Transmembrane helix</keyword>
<feature type="transmembrane region" description="Helical" evidence="1">
    <location>
        <begin position="6"/>
        <end position="26"/>
    </location>
</feature>
<organism evidence="2 3">
    <name type="scientific">Clostridium gallinarum</name>
    <dbReference type="NCBI Taxonomy" id="2762246"/>
    <lineage>
        <taxon>Bacteria</taxon>
        <taxon>Bacillati</taxon>
        <taxon>Bacillota</taxon>
        <taxon>Clostridia</taxon>
        <taxon>Eubacteriales</taxon>
        <taxon>Clostridiaceae</taxon>
        <taxon>Clostridium</taxon>
    </lineage>
</organism>
<name>A0ABR8Q060_9CLOT</name>
<dbReference type="PIRSF" id="PIRSF033101">
    <property type="entry name" value="UCP033101"/>
    <property type="match status" value="1"/>
</dbReference>
<protein>
    <submittedName>
        <fullName evidence="2">YhfC family intramembrane metalloprotease</fullName>
    </submittedName>
</protein>
<feature type="transmembrane region" description="Helical" evidence="1">
    <location>
        <begin position="183"/>
        <end position="200"/>
    </location>
</feature>
<dbReference type="Proteomes" id="UP000640335">
    <property type="component" value="Unassembled WGS sequence"/>
</dbReference>
<proteinExistence type="predicted"/>
<feature type="transmembrane region" description="Helical" evidence="1">
    <location>
        <begin position="119"/>
        <end position="140"/>
    </location>
</feature>
<keyword evidence="2" id="KW-0482">Metalloprotease</keyword>
<keyword evidence="1" id="KW-0812">Transmembrane</keyword>
<accession>A0ABR8Q060</accession>
<dbReference type="InterPro" id="IPR011397">
    <property type="entry name" value="YhfC"/>
</dbReference>
<keyword evidence="2" id="KW-0645">Protease</keyword>
<evidence type="ECO:0000256" key="1">
    <source>
        <dbReference type="SAM" id="Phobius"/>
    </source>
</evidence>
<feature type="transmembrane region" description="Helical" evidence="1">
    <location>
        <begin position="38"/>
        <end position="57"/>
    </location>
</feature>